<sequence length="144" mass="15697">MARILSDARLLLYSLCTAAARSGSGVVWVPIDPPPHMTFRGKILRTVDPKLGSEYVVEEVELALKLGLLCSLCEPVFRPSMRQVVQYLERDIPLPELKSMGISAAGLTFAHREGFDDFALPYPSSMDKAFTHSSSVAESLLSGG</sequence>
<evidence type="ECO:0000313" key="2">
    <source>
        <dbReference type="Proteomes" id="UP000828048"/>
    </source>
</evidence>
<organism evidence="1 2">
    <name type="scientific">Vaccinium darrowii</name>
    <dbReference type="NCBI Taxonomy" id="229202"/>
    <lineage>
        <taxon>Eukaryota</taxon>
        <taxon>Viridiplantae</taxon>
        <taxon>Streptophyta</taxon>
        <taxon>Embryophyta</taxon>
        <taxon>Tracheophyta</taxon>
        <taxon>Spermatophyta</taxon>
        <taxon>Magnoliopsida</taxon>
        <taxon>eudicotyledons</taxon>
        <taxon>Gunneridae</taxon>
        <taxon>Pentapetalae</taxon>
        <taxon>asterids</taxon>
        <taxon>Ericales</taxon>
        <taxon>Ericaceae</taxon>
        <taxon>Vaccinioideae</taxon>
        <taxon>Vaccinieae</taxon>
        <taxon>Vaccinium</taxon>
    </lineage>
</organism>
<comment type="caution">
    <text evidence="1">The sequence shown here is derived from an EMBL/GenBank/DDBJ whole genome shotgun (WGS) entry which is preliminary data.</text>
</comment>
<reference evidence="1 2" key="1">
    <citation type="journal article" date="2021" name="Hortic Res">
        <title>High-quality reference genome and annotation aids understanding of berry development for evergreen blueberry (Vaccinium darrowii).</title>
        <authorList>
            <person name="Yu J."/>
            <person name="Hulse-Kemp A.M."/>
            <person name="Babiker E."/>
            <person name="Staton M."/>
        </authorList>
    </citation>
    <scope>NUCLEOTIDE SEQUENCE [LARGE SCALE GENOMIC DNA]</scope>
    <source>
        <strain evidence="2">cv. NJ 8807/NJ 8810</strain>
        <tissue evidence="1">Young leaf</tissue>
    </source>
</reference>
<keyword evidence="2" id="KW-1185">Reference proteome</keyword>
<dbReference type="Proteomes" id="UP000828048">
    <property type="component" value="Chromosome 1"/>
</dbReference>
<evidence type="ECO:0000313" key="1">
    <source>
        <dbReference type="EMBL" id="KAH7844301.1"/>
    </source>
</evidence>
<dbReference type="EMBL" id="CM037151">
    <property type="protein sequence ID" value="KAH7844301.1"/>
    <property type="molecule type" value="Genomic_DNA"/>
</dbReference>
<protein>
    <submittedName>
        <fullName evidence="1">Uncharacterized protein</fullName>
    </submittedName>
</protein>
<gene>
    <name evidence="1" type="ORF">Vadar_026607</name>
</gene>
<name>A0ACB7XTT5_9ERIC</name>
<accession>A0ACB7XTT5</accession>
<proteinExistence type="predicted"/>